<evidence type="ECO:0000313" key="1">
    <source>
        <dbReference type="EMBL" id="RZU54525.1"/>
    </source>
</evidence>
<gene>
    <name evidence="1" type="ORF">EV385_6476</name>
</gene>
<dbReference type="AlphaFoldDB" id="A0A4Q7ZVA5"/>
<sequence>MTTARPAPTSLAPATSSAGDSQRWLLSFYRISELSGALFFGRLARAQRPGPVHSDLTRHFADEAQHARYWTDCLEELGEKPQPLGAAYQDQYLAATGLPANLMEVLAITSVFEQRVMRQYARHLTVPDQHPLVTQTLRKIMEDERWHVKWVRDELIAMEPEYGRDHIAATLRRMTEADEAVYAATLAEHSDRVNFLFDEGSRRA</sequence>
<dbReference type="InterPro" id="IPR012347">
    <property type="entry name" value="Ferritin-like"/>
</dbReference>
<dbReference type="CDD" id="cd00657">
    <property type="entry name" value="Ferritin_like"/>
    <property type="match status" value="1"/>
</dbReference>
<evidence type="ECO:0008006" key="3">
    <source>
        <dbReference type="Google" id="ProtNLM"/>
    </source>
</evidence>
<protein>
    <recommendedName>
        <fullName evidence="3">Rubrerythrin</fullName>
    </recommendedName>
</protein>
<dbReference type="Gene3D" id="1.20.1260.10">
    <property type="match status" value="1"/>
</dbReference>
<dbReference type="InterPro" id="IPR009078">
    <property type="entry name" value="Ferritin-like_SF"/>
</dbReference>
<evidence type="ECO:0000313" key="2">
    <source>
        <dbReference type="Proteomes" id="UP000292564"/>
    </source>
</evidence>
<comment type="caution">
    <text evidence="1">The sequence shown here is derived from an EMBL/GenBank/DDBJ whole genome shotgun (WGS) entry which is preliminary data.</text>
</comment>
<dbReference type="SUPFAM" id="SSF47240">
    <property type="entry name" value="Ferritin-like"/>
    <property type="match status" value="1"/>
</dbReference>
<reference evidence="1 2" key="1">
    <citation type="submission" date="2019-02" db="EMBL/GenBank/DDBJ databases">
        <title>Sequencing the genomes of 1000 actinobacteria strains.</title>
        <authorList>
            <person name="Klenk H.-P."/>
        </authorList>
    </citation>
    <scope>NUCLEOTIDE SEQUENCE [LARGE SCALE GENOMIC DNA]</scope>
    <source>
        <strain evidence="1 2">DSM 45162</strain>
    </source>
</reference>
<organism evidence="1 2">
    <name type="scientific">Krasilnikovia cinnamomea</name>
    <dbReference type="NCBI Taxonomy" id="349313"/>
    <lineage>
        <taxon>Bacteria</taxon>
        <taxon>Bacillati</taxon>
        <taxon>Actinomycetota</taxon>
        <taxon>Actinomycetes</taxon>
        <taxon>Micromonosporales</taxon>
        <taxon>Micromonosporaceae</taxon>
        <taxon>Krasilnikovia</taxon>
    </lineage>
</organism>
<dbReference type="Proteomes" id="UP000292564">
    <property type="component" value="Unassembled WGS sequence"/>
</dbReference>
<keyword evidence="2" id="KW-1185">Reference proteome</keyword>
<dbReference type="EMBL" id="SHKY01000001">
    <property type="protein sequence ID" value="RZU54525.1"/>
    <property type="molecule type" value="Genomic_DNA"/>
</dbReference>
<dbReference type="OrthoDB" id="3078774at2"/>
<dbReference type="RefSeq" id="WP_130512867.1">
    <property type="nucleotide sequence ID" value="NZ_SHKY01000001.1"/>
</dbReference>
<name>A0A4Q7ZVA5_9ACTN</name>
<proteinExistence type="predicted"/>
<accession>A0A4Q7ZVA5</accession>